<dbReference type="Gene3D" id="3.40.50.620">
    <property type="entry name" value="HUPs"/>
    <property type="match status" value="1"/>
</dbReference>
<evidence type="ECO:0000259" key="2">
    <source>
        <dbReference type="Pfam" id="PF00582"/>
    </source>
</evidence>
<sequence>MYSKVIVPLDGSDLAEQALPYAELVASSLSVPLELVQAYDVLPSNVLGSRSPRIADQLQMGARERAEASLAPARQRLEAAGFAVNIATQRGQPADVIVAQAGTDPGALVVMCTHGRGGISRWVMGSVTDKVLHIVPNPMLIVRATVTGPASPGTSLKNVVVPLDGSALSELAISHALSMAAALSARITALQITPTADYYRRQLVVVTPEMGALPDFDPGSPEEMAGEDAEGVASYLEDVTNRMAIDHAHGVDTAHVVDDNIAQSIIDRAAAQPSLVVMTTHGRSGVGRMVLGSVTDRVIRHSNTPVLVIR</sequence>
<comment type="caution">
    <text evidence="3">The sequence shown here is derived from an EMBL/GenBank/DDBJ whole genome shotgun (WGS) entry which is preliminary data.</text>
</comment>
<feature type="domain" description="UspA" evidence="2">
    <location>
        <begin position="1"/>
        <end position="143"/>
    </location>
</feature>
<dbReference type="InterPro" id="IPR006015">
    <property type="entry name" value="Universal_stress_UspA"/>
</dbReference>
<keyword evidence="4" id="KW-1185">Reference proteome</keyword>
<dbReference type="CDD" id="cd00293">
    <property type="entry name" value="USP-like"/>
    <property type="match status" value="2"/>
</dbReference>
<accession>A0AA35W6A2</accession>
<dbReference type="PANTHER" id="PTHR46268">
    <property type="entry name" value="STRESS RESPONSE PROTEIN NHAX"/>
    <property type="match status" value="1"/>
</dbReference>
<comment type="similarity">
    <text evidence="1">Belongs to the universal stress protein A family.</text>
</comment>
<dbReference type="Proteomes" id="UP001174909">
    <property type="component" value="Unassembled WGS sequence"/>
</dbReference>
<dbReference type="SUPFAM" id="SSF52402">
    <property type="entry name" value="Adenine nucleotide alpha hydrolases-like"/>
    <property type="match status" value="2"/>
</dbReference>
<dbReference type="Pfam" id="PF00582">
    <property type="entry name" value="Usp"/>
    <property type="match status" value="2"/>
</dbReference>
<evidence type="ECO:0000313" key="3">
    <source>
        <dbReference type="EMBL" id="CAI8008919.1"/>
    </source>
</evidence>
<dbReference type="InterPro" id="IPR006016">
    <property type="entry name" value="UspA"/>
</dbReference>
<evidence type="ECO:0000256" key="1">
    <source>
        <dbReference type="ARBA" id="ARBA00008791"/>
    </source>
</evidence>
<dbReference type="AlphaFoldDB" id="A0AA35W6A2"/>
<gene>
    <name evidence="3" type="ORF">GBAR_LOCUS6065</name>
</gene>
<dbReference type="EMBL" id="CASHTH010000909">
    <property type="protein sequence ID" value="CAI8008919.1"/>
    <property type="molecule type" value="Genomic_DNA"/>
</dbReference>
<reference evidence="3" key="1">
    <citation type="submission" date="2023-03" db="EMBL/GenBank/DDBJ databases">
        <authorList>
            <person name="Steffen K."/>
            <person name="Cardenas P."/>
        </authorList>
    </citation>
    <scope>NUCLEOTIDE SEQUENCE</scope>
</reference>
<protein>
    <submittedName>
        <fullName evidence="3">Universal stress protein MJ0531</fullName>
    </submittedName>
</protein>
<dbReference type="PANTHER" id="PTHR46268:SF6">
    <property type="entry name" value="UNIVERSAL STRESS PROTEIN UP12"/>
    <property type="match status" value="1"/>
</dbReference>
<evidence type="ECO:0000313" key="4">
    <source>
        <dbReference type="Proteomes" id="UP001174909"/>
    </source>
</evidence>
<organism evidence="3 4">
    <name type="scientific">Geodia barretti</name>
    <name type="common">Barrett's horny sponge</name>
    <dbReference type="NCBI Taxonomy" id="519541"/>
    <lineage>
        <taxon>Eukaryota</taxon>
        <taxon>Metazoa</taxon>
        <taxon>Porifera</taxon>
        <taxon>Demospongiae</taxon>
        <taxon>Heteroscleromorpha</taxon>
        <taxon>Tetractinellida</taxon>
        <taxon>Astrophorina</taxon>
        <taxon>Geodiidae</taxon>
        <taxon>Geodia</taxon>
    </lineage>
</organism>
<proteinExistence type="inferred from homology"/>
<name>A0AA35W6A2_GEOBA</name>
<dbReference type="PRINTS" id="PR01438">
    <property type="entry name" value="UNVRSLSTRESS"/>
</dbReference>
<feature type="domain" description="UspA" evidence="2">
    <location>
        <begin position="157"/>
        <end position="310"/>
    </location>
</feature>
<dbReference type="InterPro" id="IPR014729">
    <property type="entry name" value="Rossmann-like_a/b/a_fold"/>
</dbReference>
<dbReference type="Gene3D" id="3.40.50.12370">
    <property type="match status" value="1"/>
</dbReference>